<dbReference type="Proteomes" id="UP001162501">
    <property type="component" value="Chromosome 22"/>
</dbReference>
<gene>
    <name evidence="1" type="ORF">MRATA1EN22A_LOCUS12938</name>
</gene>
<protein>
    <submittedName>
        <fullName evidence="1">Uncharacterized protein</fullName>
    </submittedName>
</protein>
<sequence length="75" mass="8127">MLLSPPDAQDRSLWGTEVTLSGGFTSVSERPQPAWGKRRQVPQNLLTHHNLPVATEGHTAILSTSLPRPLKSTAS</sequence>
<reference evidence="1" key="1">
    <citation type="submission" date="2023-05" db="EMBL/GenBank/DDBJ databases">
        <authorList>
            <consortium name="ELIXIR-Norway"/>
        </authorList>
    </citation>
    <scope>NUCLEOTIDE SEQUENCE</scope>
</reference>
<evidence type="ECO:0000313" key="2">
    <source>
        <dbReference type="Proteomes" id="UP001162501"/>
    </source>
</evidence>
<reference evidence="1" key="2">
    <citation type="submission" date="2025-03" db="EMBL/GenBank/DDBJ databases">
        <authorList>
            <consortium name="ELIXIR-Norway"/>
            <consortium name="Elixir Norway"/>
        </authorList>
    </citation>
    <scope>NUCLEOTIDE SEQUENCE</scope>
</reference>
<dbReference type="EMBL" id="OX596106">
    <property type="protein sequence ID" value="CAN0159809.1"/>
    <property type="molecule type" value="Genomic_DNA"/>
</dbReference>
<organism evidence="1 2">
    <name type="scientific">Rangifer tarandus platyrhynchus</name>
    <name type="common">Svalbard reindeer</name>
    <dbReference type="NCBI Taxonomy" id="3082113"/>
    <lineage>
        <taxon>Eukaryota</taxon>
        <taxon>Metazoa</taxon>
        <taxon>Chordata</taxon>
        <taxon>Craniata</taxon>
        <taxon>Vertebrata</taxon>
        <taxon>Euteleostomi</taxon>
        <taxon>Mammalia</taxon>
        <taxon>Eutheria</taxon>
        <taxon>Laurasiatheria</taxon>
        <taxon>Artiodactyla</taxon>
        <taxon>Ruminantia</taxon>
        <taxon>Pecora</taxon>
        <taxon>Cervidae</taxon>
        <taxon>Odocoileinae</taxon>
        <taxon>Rangifer</taxon>
    </lineage>
</organism>
<proteinExistence type="predicted"/>
<evidence type="ECO:0000313" key="1">
    <source>
        <dbReference type="EMBL" id="CAN0159809.1"/>
    </source>
</evidence>
<accession>A0AC59Z1U5</accession>
<name>A0AC59Z1U5_RANTA</name>